<evidence type="ECO:0000313" key="11">
    <source>
        <dbReference type="Proteomes" id="UP000053611"/>
    </source>
</evidence>
<dbReference type="GO" id="GO:0033314">
    <property type="term" value="P:mitotic DNA replication checkpoint signaling"/>
    <property type="evidence" value="ECO:0007669"/>
    <property type="project" value="TreeGrafter"/>
</dbReference>
<dbReference type="OrthoDB" id="10265971at2759"/>
<evidence type="ECO:0000256" key="7">
    <source>
        <dbReference type="ARBA" id="ARBA00023306"/>
    </source>
</evidence>
<keyword evidence="5" id="KW-0067">ATP-binding</keyword>
<dbReference type="Pfam" id="PF03215">
    <property type="entry name" value="Rad17"/>
    <property type="match status" value="1"/>
</dbReference>
<feature type="domain" description="Checkpoint protein RAD24-like helical bundle" evidence="9">
    <location>
        <begin position="435"/>
        <end position="543"/>
    </location>
</feature>
<evidence type="ECO:0000256" key="2">
    <source>
        <dbReference type="ARBA" id="ARBA00006168"/>
    </source>
</evidence>
<keyword evidence="7" id="KW-0131">Cell cycle</keyword>
<dbReference type="PANTHER" id="PTHR12172">
    <property type="entry name" value="CELL CYCLE CHECKPOINT PROTEIN RAD17"/>
    <property type="match status" value="1"/>
</dbReference>
<evidence type="ECO:0000256" key="6">
    <source>
        <dbReference type="ARBA" id="ARBA00023242"/>
    </source>
</evidence>
<keyword evidence="6" id="KW-0539">Nucleus</keyword>
<keyword evidence="11" id="KW-1185">Reference proteome</keyword>
<dbReference type="GO" id="GO:0000077">
    <property type="term" value="P:DNA damage checkpoint signaling"/>
    <property type="evidence" value="ECO:0007669"/>
    <property type="project" value="TreeGrafter"/>
</dbReference>
<comment type="subcellular location">
    <subcellularLocation>
        <location evidence="1">Nucleus</location>
    </subcellularLocation>
</comment>
<reference evidence="10 11" key="1">
    <citation type="submission" date="2015-03" db="EMBL/GenBank/DDBJ databases">
        <title>Genomics and transcriptomics of the oil-accumulating basidiomycete yeast T. oleaginosus allow insights into substrate utilization and the diverse evolutionary trajectories of mating systems in fungi.</title>
        <authorList>
            <consortium name="DOE Joint Genome Institute"/>
            <person name="Kourist R."/>
            <person name="Kracht O."/>
            <person name="Bracharz F."/>
            <person name="Lipzen A."/>
            <person name="Nolan M."/>
            <person name="Ohm R."/>
            <person name="Grigoriev I."/>
            <person name="Sun S."/>
            <person name="Heitman J."/>
            <person name="Bruck T."/>
            <person name="Nowrousian M."/>
        </authorList>
    </citation>
    <scope>NUCLEOTIDE SEQUENCE [LARGE SCALE GENOMIC DNA]</scope>
    <source>
        <strain evidence="10 11">IBC0246</strain>
    </source>
</reference>
<evidence type="ECO:0000256" key="8">
    <source>
        <dbReference type="SAM" id="MobiDB-lite"/>
    </source>
</evidence>
<proteinExistence type="inferred from homology"/>
<dbReference type="Pfam" id="PF25812">
    <property type="entry name" value="RAD24_helical"/>
    <property type="match status" value="1"/>
</dbReference>
<protein>
    <recommendedName>
        <fullName evidence="9">Checkpoint protein RAD24-like helical bundle domain-containing protein</fullName>
    </recommendedName>
</protein>
<evidence type="ECO:0000259" key="9">
    <source>
        <dbReference type="Pfam" id="PF25812"/>
    </source>
</evidence>
<dbReference type="Proteomes" id="UP000053611">
    <property type="component" value="Unassembled WGS sequence"/>
</dbReference>
<dbReference type="SUPFAM" id="SSF52540">
    <property type="entry name" value="P-loop containing nucleoside triphosphate hydrolases"/>
    <property type="match status" value="1"/>
</dbReference>
<dbReference type="GeneID" id="28981688"/>
<keyword evidence="3" id="KW-0547">Nucleotide-binding</keyword>
<organism evidence="10 11">
    <name type="scientific">Cutaneotrichosporon oleaginosum</name>
    <dbReference type="NCBI Taxonomy" id="879819"/>
    <lineage>
        <taxon>Eukaryota</taxon>
        <taxon>Fungi</taxon>
        <taxon>Dikarya</taxon>
        <taxon>Basidiomycota</taxon>
        <taxon>Agaricomycotina</taxon>
        <taxon>Tremellomycetes</taxon>
        <taxon>Trichosporonales</taxon>
        <taxon>Trichosporonaceae</taxon>
        <taxon>Cutaneotrichosporon</taxon>
    </lineage>
</organism>
<accession>A0A0J0XYV6</accession>
<dbReference type="GO" id="GO:0003689">
    <property type="term" value="F:DNA clamp loader activity"/>
    <property type="evidence" value="ECO:0007669"/>
    <property type="project" value="TreeGrafter"/>
</dbReference>
<feature type="compositionally biased region" description="Acidic residues" evidence="8">
    <location>
        <begin position="79"/>
        <end position="94"/>
    </location>
</feature>
<dbReference type="EMBL" id="KQ087178">
    <property type="protein sequence ID" value="KLT46238.1"/>
    <property type="molecule type" value="Genomic_DNA"/>
</dbReference>
<dbReference type="InterPro" id="IPR027417">
    <property type="entry name" value="P-loop_NTPase"/>
</dbReference>
<evidence type="ECO:0000313" key="10">
    <source>
        <dbReference type="EMBL" id="KLT46238.1"/>
    </source>
</evidence>
<evidence type="ECO:0000256" key="5">
    <source>
        <dbReference type="ARBA" id="ARBA00022840"/>
    </source>
</evidence>
<name>A0A0J0XYV6_9TREE</name>
<dbReference type="GO" id="GO:0006281">
    <property type="term" value="P:DNA repair"/>
    <property type="evidence" value="ECO:0007669"/>
    <property type="project" value="InterPro"/>
</dbReference>
<dbReference type="AlphaFoldDB" id="A0A0J0XYV6"/>
<dbReference type="GO" id="GO:0005634">
    <property type="term" value="C:nucleus"/>
    <property type="evidence" value="ECO:0007669"/>
    <property type="project" value="UniProtKB-SubCell"/>
</dbReference>
<evidence type="ECO:0000256" key="4">
    <source>
        <dbReference type="ARBA" id="ARBA00022763"/>
    </source>
</evidence>
<dbReference type="RefSeq" id="XP_018282729.1">
    <property type="nucleotide sequence ID" value="XM_018421085.1"/>
</dbReference>
<gene>
    <name evidence="10" type="ORF">CC85DRAFT_268159</name>
</gene>
<dbReference type="Gene3D" id="3.40.50.300">
    <property type="entry name" value="P-loop containing nucleotide triphosphate hydrolases"/>
    <property type="match status" value="1"/>
</dbReference>
<dbReference type="PANTHER" id="PTHR12172:SF0">
    <property type="entry name" value="CELL CYCLE CHECKPOINT PROTEIN RAD17"/>
    <property type="match status" value="1"/>
</dbReference>
<feature type="region of interest" description="Disordered" evidence="8">
    <location>
        <begin position="392"/>
        <end position="418"/>
    </location>
</feature>
<dbReference type="InterPro" id="IPR057927">
    <property type="entry name" value="RAD24-like_helical"/>
</dbReference>
<dbReference type="InterPro" id="IPR004582">
    <property type="entry name" value="Checkpoint_prot_Rad17_Rad24"/>
</dbReference>
<keyword evidence="4" id="KW-0227">DNA damage</keyword>
<dbReference type="GO" id="GO:0003682">
    <property type="term" value="F:chromatin binding"/>
    <property type="evidence" value="ECO:0007669"/>
    <property type="project" value="TreeGrafter"/>
</dbReference>
<dbReference type="GO" id="GO:0005524">
    <property type="term" value="F:ATP binding"/>
    <property type="evidence" value="ECO:0007669"/>
    <property type="project" value="UniProtKB-KW"/>
</dbReference>
<evidence type="ECO:0000256" key="1">
    <source>
        <dbReference type="ARBA" id="ARBA00004123"/>
    </source>
</evidence>
<sequence>MPPKSAGRSPKRAPKRMGSLSSFQPTLNFPKLAESGPASVRVAPRKEEDARRMPPPSLPKPQAGARNKGKGKAKVEPNDMMDEDIIELIDSDDDEPRKRSLEDEQPRRPEAMWSELYAPTMQSELAPGKARVERVRDWLCQAAHGMSDAAFVRGERPNQMVRDRVRKYRRILLVTGPAGIGKTTTVRLLARSLGVDLVEWTDSVDERGLGGSDVESSLNKLTSYLSRNSYVPLPTDGLLRPSRPRVLLMTSLPNLSYLPTREGFHTAILQFCETYTPTACPLVIVHSDAGAGGRAEESWRERDRGGLETAADLVGREVLNTPWCAEIDFLPLAPTFLKKALNRVLEQAIEDPAQRPSPAAVQLLGLSCNGDLRSAINSLQLLCTGRSLKTLKRRKTGKQENRGRATGKGSRGGRGAKVDVSEEVRAALDSVSRQEQSLNLFHALGKVLYNKRLGDPNWEKEDEEAKLAVEKLSPDDPLPDHLNAFERRTSMIQMEVLTPTIPVDASTFALWIHQNVPSFCTEIEQLSAILDDFCFADLMRTEDDIWQSSPQAISHALHLTVRGTLMGLPSPVPRSNQKVTKPLFFEAFRNERDNGKRLDEAAAHMAKKVIASGTAVADGTLDPEHGLAWGGLLSKRTLACEVIPEAIRIQSAGRRLLLPRSVQELTMPPYGASGLAGVVGDALSERDVTGGEEYGDAITGEDELGVPDGQGWEVWDEEIADGGLAEDEALKEDDIEDWSD</sequence>
<dbReference type="STRING" id="879819.A0A0J0XYV6"/>
<feature type="compositionally biased region" description="Basic and acidic residues" evidence="8">
    <location>
        <begin position="95"/>
        <end position="110"/>
    </location>
</feature>
<feature type="region of interest" description="Disordered" evidence="8">
    <location>
        <begin position="1"/>
        <end position="111"/>
    </location>
</feature>
<comment type="similarity">
    <text evidence="2">Belongs to the rad17/RAD24 family.</text>
</comment>
<evidence type="ECO:0000256" key="3">
    <source>
        <dbReference type="ARBA" id="ARBA00022741"/>
    </source>
</evidence>